<feature type="compositionally biased region" description="Pro residues" evidence="1">
    <location>
        <begin position="1399"/>
        <end position="1416"/>
    </location>
</feature>
<feature type="compositionally biased region" description="Basic and acidic residues" evidence="1">
    <location>
        <begin position="337"/>
        <end position="355"/>
    </location>
</feature>
<feature type="region of interest" description="Disordered" evidence="1">
    <location>
        <begin position="648"/>
        <end position="668"/>
    </location>
</feature>
<dbReference type="CDD" id="cd07389">
    <property type="entry name" value="MPP_PhoD"/>
    <property type="match status" value="1"/>
</dbReference>
<feature type="region of interest" description="Disordered" evidence="1">
    <location>
        <begin position="286"/>
        <end position="398"/>
    </location>
</feature>
<dbReference type="InterPro" id="IPR043904">
    <property type="entry name" value="PhoD_2-like"/>
</dbReference>
<feature type="compositionally biased region" description="Basic and acidic residues" evidence="1">
    <location>
        <begin position="1448"/>
        <end position="1458"/>
    </location>
</feature>
<feature type="region of interest" description="Disordered" evidence="1">
    <location>
        <begin position="885"/>
        <end position="911"/>
    </location>
</feature>
<feature type="region of interest" description="Disordered" evidence="1">
    <location>
        <begin position="1484"/>
        <end position="1530"/>
    </location>
</feature>
<protein>
    <recommendedName>
        <fullName evidence="2">PhoD-like phosphatase domain-containing protein</fullName>
    </recommendedName>
</protein>
<feature type="compositionally biased region" description="Basic and acidic residues" evidence="1">
    <location>
        <begin position="433"/>
        <end position="444"/>
    </location>
</feature>
<feature type="compositionally biased region" description="Pro residues" evidence="1">
    <location>
        <begin position="130"/>
        <end position="146"/>
    </location>
</feature>
<gene>
    <name evidence="3" type="ORF">NA56DRAFT_704150</name>
</gene>
<organism evidence="3 4">
    <name type="scientific">Hyaloscypha hepaticicola</name>
    <dbReference type="NCBI Taxonomy" id="2082293"/>
    <lineage>
        <taxon>Eukaryota</taxon>
        <taxon>Fungi</taxon>
        <taxon>Dikarya</taxon>
        <taxon>Ascomycota</taxon>
        <taxon>Pezizomycotina</taxon>
        <taxon>Leotiomycetes</taxon>
        <taxon>Helotiales</taxon>
        <taxon>Hyaloscyphaceae</taxon>
        <taxon>Hyaloscypha</taxon>
    </lineage>
</organism>
<dbReference type="PANTHER" id="PTHR46689:SF1">
    <property type="entry name" value="PHOD-LIKE PHOSPHATASE DOMAIN-CONTAINING PROTEIN"/>
    <property type="match status" value="1"/>
</dbReference>
<sequence length="1661" mass="186432">MAAPYWGQLPPPKVTRGNSFKRVDEQMPKDNNNLTIDTSVAGERLSNQSYTRPRRESRQNRYSTQTDAPTISTQSPFASPIASEFRGDGLAPRPPSFQYGGPEVVDNKDYLEKRRRRESRRDQVYDEPSQIPPPIVPDAPRPPPPVSYKQPYINGPPLAPYAGPGRSRSTRRSEGPVTPSKDTPEEYYRSNAKVEHKPIDVEAARSRKVEPSNGKAVVRSGTQRERPERLDSYDSQPRKGSLSEADAKRRREWAPDRSPLQRLELTLDSITKEEKRARVEEAELLAREAKAGRGGEQASQNSVRFRNRPVAKAPEPGGQLQPQSLPEAGLVRNLSTKQKDQLQRSGTVEKERLVEPKIPSSGDTSRGFDYEPGDSKSGQLGNETAITSTPQRGPSFRDRSYIPVAAGAAVAANAGLNRSGSNKLKKAPPGDPWLHRRMEGEQRYPEVIAPRRPQPVISNQPQPSSSTAGPSRDTAFRSHPQVKEKEITTATVEPRKGGPSALDDLVDDDLGTKPVRRGTLSKMEQLTGEKRPMQNTRSAQPGKEIRTELVTVNGIQYAVTPSTGESTQPASKTATQQAIRQPPTAHQILPDLLHHRHEQIPGSGIYMPSRRIDEWKKGGVALLAGPLLDLDVVDQTEAEKDKAWWEAGNTGKRRRSSTSQRKAEAYDGEYDDNNGMPFHIFYSSHCARCIFEREPSEKANLSIVKPSPKIDCRSAPNDPQVETPGTLSAKAHSYFHHHKFPLPIHKPHSLTCPLRSIRARPIIAPTRFKPPLFLKSGPLLRYCGLRRDRPKVRSGRQPTQPEREIWRGSVMIVTQDAHSNYELAPTLRLFLQPMELLPPPPAQVDGEIDELAPEYIDPIAGLPKIGRDGRTLYIRPVDHLEEAKDLSREDSADGLYEINRSPVDGATDRKQGVQYDGEKAGKYKEVRGFRLHAEQGVTFWRFNLEIELREKQQRIAYRINRGPATGFWVPARDQAMNIMFHSCNGFSHDVDPDQFCGPDPLWRDVLNTHQTQPFHVMLGGGDQIYNDRVEIDTELYKAWSDIRNEHHKESLPMTPELQAELEEFYLNRYCMWFSQGLFSIAISQIPMINIFDDHDIIDGFGSYPDRFMSSPIFSGLGCIAFKYYMLFQHQSCIDEGEETEPSWILGTQPGPYIKELSRTVFTHLGRSIAFLGLDCRTERMNDEIVSAETYHKVFDRLGKEIIKGETKHLIVLLGIPVAYPRMVWLENLLTSRAMEPIKMLGRAGILGKSLLNHMEGGAEILDDLDDHWTAKHHKAERNWFIQELQDLAAEKSVRVTILGGDVHLGAIGQFYSNPKLGLPKDRDFRYMPNVISSAIANAPPPDTLADLLNRRNKVHHLDADTDEDMIPIFTHDVNGKPRNNKRLLNRRNWCSIRQYNPELSPPPTPHTDGSPSPPPRQGLFRRLSKSRGPTYRADAAPAPPLSNQGFFGRRESTSRRGSVDSQRPGVLTRTLSLTRKDFIPATLFRRNSKRRPDDGGINGYGADSDDDISHYQNRSGIRGGSGGRDDDDNYFPTMPVPTGRTAEYPIENASTFVAGTPAPRGIGRSQFHRTPTGLSQKQLRKGGGHEINLEGGLDICLNMEVSPKDPAGITMPYRLLVPALWYNEDEENLDQEKVHIGGLTRLSSVMRGKKLDKGKEREELM</sequence>
<feature type="domain" description="PhoD-like phosphatase" evidence="2">
    <location>
        <begin position="1238"/>
        <end position="1399"/>
    </location>
</feature>
<dbReference type="Gene3D" id="3.60.21.70">
    <property type="entry name" value="PhoD-like phosphatase"/>
    <property type="match status" value="1"/>
</dbReference>
<feature type="region of interest" description="Disordered" evidence="1">
    <location>
        <begin position="560"/>
        <end position="581"/>
    </location>
</feature>
<dbReference type="PANTHER" id="PTHR46689">
    <property type="entry name" value="MEMBRANE PROTEIN, PUTATIVE-RELATED"/>
    <property type="match status" value="1"/>
</dbReference>
<proteinExistence type="predicted"/>
<evidence type="ECO:0000313" key="4">
    <source>
        <dbReference type="Proteomes" id="UP000235672"/>
    </source>
</evidence>
<dbReference type="InterPro" id="IPR038607">
    <property type="entry name" value="PhoD-like_sf"/>
</dbReference>
<dbReference type="Proteomes" id="UP000235672">
    <property type="component" value="Unassembled WGS sequence"/>
</dbReference>
<evidence type="ECO:0000259" key="2">
    <source>
        <dbReference type="Pfam" id="PF19050"/>
    </source>
</evidence>
<feature type="compositionally biased region" description="Polar residues" evidence="1">
    <location>
        <begin position="29"/>
        <end position="38"/>
    </location>
</feature>
<dbReference type="OrthoDB" id="9999821at2759"/>
<dbReference type="GO" id="GO:0016020">
    <property type="term" value="C:membrane"/>
    <property type="evidence" value="ECO:0007669"/>
    <property type="project" value="TreeGrafter"/>
</dbReference>
<feature type="compositionally biased region" description="Basic and acidic residues" evidence="1">
    <location>
        <begin position="222"/>
        <end position="232"/>
    </location>
</feature>
<feature type="region of interest" description="Disordered" evidence="1">
    <location>
        <begin position="1553"/>
        <end position="1579"/>
    </location>
</feature>
<reference evidence="3 4" key="1">
    <citation type="submission" date="2016-05" db="EMBL/GenBank/DDBJ databases">
        <title>A degradative enzymes factory behind the ericoid mycorrhizal symbiosis.</title>
        <authorList>
            <consortium name="DOE Joint Genome Institute"/>
            <person name="Martino E."/>
            <person name="Morin E."/>
            <person name="Grelet G."/>
            <person name="Kuo A."/>
            <person name="Kohler A."/>
            <person name="Daghino S."/>
            <person name="Barry K."/>
            <person name="Choi C."/>
            <person name="Cichocki N."/>
            <person name="Clum A."/>
            <person name="Copeland A."/>
            <person name="Hainaut M."/>
            <person name="Haridas S."/>
            <person name="Labutti K."/>
            <person name="Lindquist E."/>
            <person name="Lipzen A."/>
            <person name="Khouja H.-R."/>
            <person name="Murat C."/>
            <person name="Ohm R."/>
            <person name="Olson A."/>
            <person name="Spatafora J."/>
            <person name="Veneault-Fourrey C."/>
            <person name="Henrissat B."/>
            <person name="Grigoriev I."/>
            <person name="Martin F."/>
            <person name="Perotto S."/>
        </authorList>
    </citation>
    <scope>NUCLEOTIDE SEQUENCE [LARGE SCALE GENOMIC DNA]</scope>
    <source>
        <strain evidence="3 4">UAMH 7357</strain>
    </source>
</reference>
<feature type="compositionally biased region" description="Polar residues" evidence="1">
    <location>
        <begin position="456"/>
        <end position="469"/>
    </location>
</feature>
<feature type="compositionally biased region" description="Polar residues" evidence="1">
    <location>
        <begin position="60"/>
        <end position="77"/>
    </location>
</feature>
<dbReference type="InterPro" id="IPR029052">
    <property type="entry name" value="Metallo-depent_PP-like"/>
</dbReference>
<dbReference type="Pfam" id="PF19050">
    <property type="entry name" value="PhoD_2"/>
    <property type="match status" value="2"/>
</dbReference>
<feature type="compositionally biased region" description="Basic and acidic residues" evidence="1">
    <location>
        <begin position="245"/>
        <end position="255"/>
    </location>
</feature>
<feature type="domain" description="PhoD-like phosphatase" evidence="2">
    <location>
        <begin position="972"/>
        <end position="1230"/>
    </location>
</feature>
<feature type="compositionally biased region" description="Polar residues" evidence="1">
    <location>
        <begin position="1568"/>
        <end position="1577"/>
    </location>
</feature>
<evidence type="ECO:0000313" key="3">
    <source>
        <dbReference type="EMBL" id="PMD20915.1"/>
    </source>
</evidence>
<dbReference type="InterPro" id="IPR018946">
    <property type="entry name" value="PhoD-like_MPP"/>
</dbReference>
<evidence type="ECO:0000256" key="1">
    <source>
        <dbReference type="SAM" id="MobiDB-lite"/>
    </source>
</evidence>
<feature type="compositionally biased region" description="Basic and acidic residues" evidence="1">
    <location>
        <begin position="182"/>
        <end position="210"/>
    </location>
</feature>
<feature type="region of interest" description="Disordered" evidence="1">
    <location>
        <begin position="413"/>
        <end position="519"/>
    </location>
</feature>
<dbReference type="EMBL" id="KZ613483">
    <property type="protein sequence ID" value="PMD20915.1"/>
    <property type="molecule type" value="Genomic_DNA"/>
</dbReference>
<feature type="compositionally biased region" description="Polar residues" evidence="1">
    <location>
        <begin position="376"/>
        <end position="392"/>
    </location>
</feature>
<dbReference type="SUPFAM" id="SSF56300">
    <property type="entry name" value="Metallo-dependent phosphatases"/>
    <property type="match status" value="1"/>
</dbReference>
<accession>A0A2J6Q3Q7</accession>
<name>A0A2J6Q3Q7_9HELO</name>
<feature type="region of interest" description="Disordered" evidence="1">
    <location>
        <begin position="1394"/>
        <end position="1468"/>
    </location>
</feature>
<keyword evidence="4" id="KW-1185">Reference proteome</keyword>
<feature type="compositionally biased region" description="Polar residues" evidence="1">
    <location>
        <begin position="560"/>
        <end position="579"/>
    </location>
</feature>
<dbReference type="STRING" id="1745343.A0A2J6Q3Q7"/>
<feature type="region of interest" description="Disordered" evidence="1">
    <location>
        <begin position="1"/>
        <end position="258"/>
    </location>
</feature>